<dbReference type="GO" id="GO:0006633">
    <property type="term" value="P:fatty acid biosynthetic process"/>
    <property type="evidence" value="ECO:0007669"/>
    <property type="project" value="TreeGrafter"/>
</dbReference>
<keyword evidence="5" id="KW-1185">Reference proteome</keyword>
<dbReference type="EC" id="2.3.1.41" evidence="1"/>
<gene>
    <name evidence="4" type="ORF">MKW98_030685</name>
</gene>
<dbReference type="Pfam" id="PF02801">
    <property type="entry name" value="Ketoacyl-synt_C"/>
    <property type="match status" value="1"/>
</dbReference>
<dbReference type="InterPro" id="IPR000794">
    <property type="entry name" value="Beta-ketoacyl_synthase"/>
</dbReference>
<dbReference type="EMBL" id="JAJJMB010018262">
    <property type="protein sequence ID" value="KAI3830522.1"/>
    <property type="molecule type" value="Genomic_DNA"/>
</dbReference>
<dbReference type="GO" id="GO:0004315">
    <property type="term" value="F:3-oxoacyl-[acyl-carrier-protein] synthase activity"/>
    <property type="evidence" value="ECO:0007669"/>
    <property type="project" value="UniProtKB-EC"/>
</dbReference>
<evidence type="ECO:0000313" key="4">
    <source>
        <dbReference type="EMBL" id="KAI3830522.1"/>
    </source>
</evidence>
<dbReference type="PANTHER" id="PTHR11712">
    <property type="entry name" value="POLYKETIDE SYNTHASE-RELATED"/>
    <property type="match status" value="1"/>
</dbReference>
<sequence length="116" mass="12418">MTVVSLFVQSGRGTILCIEKALAQSGVPREDVNYVKAHATSTQAGNLKEYQSVIRCFGQTPDLRVNSTKSMISHLLGAAGAVEAVALLQAIRTGWMIHPNVNLENPEGRHAYKGAG</sequence>
<dbReference type="InterPro" id="IPR016039">
    <property type="entry name" value="Thiolase-like"/>
</dbReference>
<accession>A0AAD4RTY9</accession>
<proteinExistence type="predicted"/>
<dbReference type="PANTHER" id="PTHR11712:SF332">
    <property type="entry name" value="3-OXOACYL-[ACYL-CARRIER-PROTEIN] SYNTHASE II, CHLOROPLASTIC"/>
    <property type="match status" value="1"/>
</dbReference>
<reference evidence="4" key="1">
    <citation type="submission" date="2022-04" db="EMBL/GenBank/DDBJ databases">
        <title>A functionally conserved STORR gene fusion in Papaver species that diverged 16.8 million years ago.</title>
        <authorList>
            <person name="Catania T."/>
        </authorList>
    </citation>
    <scope>NUCLEOTIDE SEQUENCE</scope>
    <source>
        <strain evidence="4">S-188037</strain>
    </source>
</reference>
<dbReference type="InterPro" id="IPR014031">
    <property type="entry name" value="Ketoacyl_synth_C"/>
</dbReference>
<dbReference type="GO" id="GO:0005739">
    <property type="term" value="C:mitochondrion"/>
    <property type="evidence" value="ECO:0007669"/>
    <property type="project" value="TreeGrafter"/>
</dbReference>
<evidence type="ECO:0000256" key="1">
    <source>
        <dbReference type="ARBA" id="ARBA00013191"/>
    </source>
</evidence>
<keyword evidence="2" id="KW-0808">Transferase</keyword>
<evidence type="ECO:0000313" key="5">
    <source>
        <dbReference type="Proteomes" id="UP001202328"/>
    </source>
</evidence>
<dbReference type="Proteomes" id="UP001202328">
    <property type="component" value="Unassembled WGS sequence"/>
</dbReference>
<protein>
    <recommendedName>
        <fullName evidence="1">beta-ketoacyl-[acyl-carrier-protein] synthase I</fullName>
        <ecNumber evidence="1">2.3.1.41</ecNumber>
    </recommendedName>
</protein>
<dbReference type="AlphaFoldDB" id="A0AAD4RTY9"/>
<evidence type="ECO:0000259" key="3">
    <source>
        <dbReference type="Pfam" id="PF02801"/>
    </source>
</evidence>
<organism evidence="4 5">
    <name type="scientific">Papaver atlanticum</name>
    <dbReference type="NCBI Taxonomy" id="357466"/>
    <lineage>
        <taxon>Eukaryota</taxon>
        <taxon>Viridiplantae</taxon>
        <taxon>Streptophyta</taxon>
        <taxon>Embryophyta</taxon>
        <taxon>Tracheophyta</taxon>
        <taxon>Spermatophyta</taxon>
        <taxon>Magnoliopsida</taxon>
        <taxon>Ranunculales</taxon>
        <taxon>Papaveraceae</taxon>
        <taxon>Papaveroideae</taxon>
        <taxon>Papaver</taxon>
    </lineage>
</organism>
<evidence type="ECO:0000256" key="2">
    <source>
        <dbReference type="ARBA" id="ARBA00022679"/>
    </source>
</evidence>
<dbReference type="Gene3D" id="3.40.47.10">
    <property type="match status" value="1"/>
</dbReference>
<feature type="domain" description="Beta-ketoacyl synthase C-terminal" evidence="3">
    <location>
        <begin position="6"/>
        <end position="103"/>
    </location>
</feature>
<name>A0AAD4RTY9_9MAGN</name>
<dbReference type="SUPFAM" id="SSF53901">
    <property type="entry name" value="Thiolase-like"/>
    <property type="match status" value="1"/>
</dbReference>
<comment type="caution">
    <text evidence="4">The sequence shown here is derived from an EMBL/GenBank/DDBJ whole genome shotgun (WGS) entry which is preliminary data.</text>
</comment>